<dbReference type="Gene3D" id="3.30.530.20">
    <property type="match status" value="1"/>
</dbReference>
<protein>
    <recommendedName>
        <fullName evidence="3">Bet v I/Major latex protein domain-containing protein</fullName>
    </recommendedName>
</protein>
<evidence type="ECO:0000313" key="4">
    <source>
        <dbReference type="EMBL" id="RXH90422.1"/>
    </source>
</evidence>
<dbReference type="GO" id="GO:0009820">
    <property type="term" value="P:alkaloid metabolic process"/>
    <property type="evidence" value="ECO:0007669"/>
    <property type="project" value="UniProtKB-KW"/>
</dbReference>
<dbReference type="InterPro" id="IPR050279">
    <property type="entry name" value="Plant_def-hormone_signal"/>
</dbReference>
<dbReference type="AlphaFoldDB" id="A0A498J994"/>
<dbReference type="EMBL" id="RDQH01000335">
    <property type="protein sequence ID" value="RXH90422.1"/>
    <property type="molecule type" value="Genomic_DNA"/>
</dbReference>
<evidence type="ECO:0000256" key="1">
    <source>
        <dbReference type="ARBA" id="ARBA00009744"/>
    </source>
</evidence>
<dbReference type="Proteomes" id="UP000290289">
    <property type="component" value="Chromosome 9"/>
</dbReference>
<dbReference type="GO" id="GO:0038023">
    <property type="term" value="F:signaling receptor activity"/>
    <property type="evidence" value="ECO:0007669"/>
    <property type="project" value="TreeGrafter"/>
</dbReference>
<dbReference type="PANTHER" id="PTHR31213:SF19">
    <property type="entry name" value="BET V I_MAJOR LATEX PROTEIN DOMAIN-CONTAINING PROTEIN"/>
    <property type="match status" value="1"/>
</dbReference>
<comment type="similarity">
    <text evidence="1">Belongs to the BetVI family.</text>
</comment>
<dbReference type="GO" id="GO:0010427">
    <property type="term" value="F:abscisic acid binding"/>
    <property type="evidence" value="ECO:0007669"/>
    <property type="project" value="TreeGrafter"/>
</dbReference>
<dbReference type="Pfam" id="PF00407">
    <property type="entry name" value="Bet_v_1"/>
    <property type="match status" value="1"/>
</dbReference>
<feature type="domain" description="Bet v I/Major latex protein" evidence="3">
    <location>
        <begin position="5"/>
        <end position="138"/>
    </location>
</feature>
<evidence type="ECO:0000313" key="5">
    <source>
        <dbReference type="Proteomes" id="UP000290289"/>
    </source>
</evidence>
<proteinExistence type="inferred from homology"/>
<comment type="caution">
    <text evidence="4">The sequence shown here is derived from an EMBL/GenBank/DDBJ whole genome shotgun (WGS) entry which is preliminary data.</text>
</comment>
<sequence length="167" mass="18415">MAIGKVWHELEVEVPASEAWELFSTLALARFVEQQLPDMIEKAEAIHGDGGVGTIVHVKFASGAEHKEKFTKIDNETRVKEAEVIEGGFLDFGLSLYRVRFEIIDKLGVAGDSEPSCCCIIKTTVEYDVKEETSDASNASSLVSIEPFVTIAEAAKIHLMKKQFVLN</sequence>
<gene>
    <name evidence="4" type="ORF">DVH24_035186</name>
</gene>
<dbReference type="InterPro" id="IPR000916">
    <property type="entry name" value="Bet_v_I/MLP"/>
</dbReference>
<accession>A0A498J994</accession>
<dbReference type="GO" id="GO:0006952">
    <property type="term" value="P:defense response"/>
    <property type="evidence" value="ECO:0007669"/>
    <property type="project" value="InterPro"/>
</dbReference>
<keyword evidence="5" id="KW-1185">Reference proteome</keyword>
<dbReference type="GO" id="GO:0005634">
    <property type="term" value="C:nucleus"/>
    <property type="evidence" value="ECO:0007669"/>
    <property type="project" value="TreeGrafter"/>
</dbReference>
<organism evidence="4 5">
    <name type="scientific">Malus domestica</name>
    <name type="common">Apple</name>
    <name type="synonym">Pyrus malus</name>
    <dbReference type="NCBI Taxonomy" id="3750"/>
    <lineage>
        <taxon>Eukaryota</taxon>
        <taxon>Viridiplantae</taxon>
        <taxon>Streptophyta</taxon>
        <taxon>Embryophyta</taxon>
        <taxon>Tracheophyta</taxon>
        <taxon>Spermatophyta</taxon>
        <taxon>Magnoliopsida</taxon>
        <taxon>eudicotyledons</taxon>
        <taxon>Gunneridae</taxon>
        <taxon>Pentapetalae</taxon>
        <taxon>rosids</taxon>
        <taxon>fabids</taxon>
        <taxon>Rosales</taxon>
        <taxon>Rosaceae</taxon>
        <taxon>Amygdaloideae</taxon>
        <taxon>Maleae</taxon>
        <taxon>Malus</taxon>
    </lineage>
</organism>
<dbReference type="GO" id="GO:0009738">
    <property type="term" value="P:abscisic acid-activated signaling pathway"/>
    <property type="evidence" value="ECO:0007669"/>
    <property type="project" value="TreeGrafter"/>
</dbReference>
<dbReference type="GO" id="GO:0004864">
    <property type="term" value="F:protein phosphatase inhibitor activity"/>
    <property type="evidence" value="ECO:0007669"/>
    <property type="project" value="TreeGrafter"/>
</dbReference>
<evidence type="ECO:0000256" key="2">
    <source>
        <dbReference type="ARBA" id="ARBA00022589"/>
    </source>
</evidence>
<dbReference type="PANTHER" id="PTHR31213">
    <property type="entry name" value="OS08G0374000 PROTEIN-RELATED"/>
    <property type="match status" value="1"/>
</dbReference>
<evidence type="ECO:0000259" key="3">
    <source>
        <dbReference type="Pfam" id="PF00407"/>
    </source>
</evidence>
<name>A0A498J994_MALDO</name>
<dbReference type="SUPFAM" id="SSF55961">
    <property type="entry name" value="Bet v1-like"/>
    <property type="match status" value="1"/>
</dbReference>
<dbReference type="InterPro" id="IPR023393">
    <property type="entry name" value="START-like_dom_sf"/>
</dbReference>
<dbReference type="GO" id="GO:0005737">
    <property type="term" value="C:cytoplasm"/>
    <property type="evidence" value="ECO:0007669"/>
    <property type="project" value="TreeGrafter"/>
</dbReference>
<keyword evidence="2" id="KW-0017">Alkaloid metabolism</keyword>
<dbReference type="STRING" id="3750.A0A498J994"/>
<dbReference type="CDD" id="cd07816">
    <property type="entry name" value="Bet_v1-like"/>
    <property type="match status" value="1"/>
</dbReference>
<reference evidence="4 5" key="1">
    <citation type="submission" date="2018-10" db="EMBL/GenBank/DDBJ databases">
        <title>A high-quality apple genome assembly.</title>
        <authorList>
            <person name="Hu J."/>
        </authorList>
    </citation>
    <scope>NUCLEOTIDE SEQUENCE [LARGE SCALE GENOMIC DNA]</scope>
    <source>
        <strain evidence="5">cv. HFTH1</strain>
        <tissue evidence="4">Young leaf</tissue>
    </source>
</reference>